<evidence type="ECO:0000256" key="1">
    <source>
        <dbReference type="SAM" id="MobiDB-lite"/>
    </source>
</evidence>
<feature type="region of interest" description="Disordered" evidence="1">
    <location>
        <begin position="462"/>
        <end position="487"/>
    </location>
</feature>
<dbReference type="InParanoid" id="A0A165C393"/>
<reference evidence="3 4" key="1">
    <citation type="journal article" date="2016" name="Mol. Biol. Evol.">
        <title>Comparative Genomics of Early-Diverging Mushroom-Forming Fungi Provides Insights into the Origins of Lignocellulose Decay Capabilities.</title>
        <authorList>
            <person name="Nagy L.G."/>
            <person name="Riley R."/>
            <person name="Tritt A."/>
            <person name="Adam C."/>
            <person name="Daum C."/>
            <person name="Floudas D."/>
            <person name="Sun H."/>
            <person name="Yadav J.S."/>
            <person name="Pangilinan J."/>
            <person name="Larsson K.H."/>
            <person name="Matsuura K."/>
            <person name="Barry K."/>
            <person name="Labutti K."/>
            <person name="Kuo R."/>
            <person name="Ohm R.A."/>
            <person name="Bhattacharya S.S."/>
            <person name="Shirouzu T."/>
            <person name="Yoshinaga Y."/>
            <person name="Martin F.M."/>
            <person name="Grigoriev I.V."/>
            <person name="Hibbett D.S."/>
        </authorList>
    </citation>
    <scope>NUCLEOTIDE SEQUENCE [LARGE SCALE GENOMIC DNA]</scope>
    <source>
        <strain evidence="3 4">HHB12733</strain>
    </source>
</reference>
<protein>
    <recommendedName>
        <fullName evidence="2">Integrase core domain-containing protein</fullName>
    </recommendedName>
</protein>
<evidence type="ECO:0000313" key="4">
    <source>
        <dbReference type="Proteomes" id="UP000076842"/>
    </source>
</evidence>
<dbReference type="Pfam" id="PF24764">
    <property type="entry name" value="rva_4"/>
    <property type="match status" value="1"/>
</dbReference>
<dbReference type="Proteomes" id="UP000076842">
    <property type="component" value="Unassembled WGS sequence"/>
</dbReference>
<organism evidence="3 4">
    <name type="scientific">Calocera cornea HHB12733</name>
    <dbReference type="NCBI Taxonomy" id="1353952"/>
    <lineage>
        <taxon>Eukaryota</taxon>
        <taxon>Fungi</taxon>
        <taxon>Dikarya</taxon>
        <taxon>Basidiomycota</taxon>
        <taxon>Agaricomycotina</taxon>
        <taxon>Dacrymycetes</taxon>
        <taxon>Dacrymycetales</taxon>
        <taxon>Dacrymycetaceae</taxon>
        <taxon>Calocera</taxon>
    </lineage>
</organism>
<proteinExistence type="predicted"/>
<dbReference type="OrthoDB" id="5946233at2759"/>
<dbReference type="InterPro" id="IPR058913">
    <property type="entry name" value="Integrase_dom_put"/>
</dbReference>
<dbReference type="EMBL" id="KV424213">
    <property type="protein sequence ID" value="KZT50182.1"/>
    <property type="molecule type" value="Genomic_DNA"/>
</dbReference>
<feature type="domain" description="Integrase core" evidence="2">
    <location>
        <begin position="153"/>
        <end position="334"/>
    </location>
</feature>
<dbReference type="PANTHER" id="PTHR46177">
    <property type="entry name" value="INTEGRASE CATALYTIC DOMAIN-CONTAINING PROTEIN"/>
    <property type="match status" value="1"/>
</dbReference>
<dbReference type="PANTHER" id="PTHR46177:SF1">
    <property type="entry name" value="INTEGRASE CATALYTIC DOMAIN-CONTAINING PROTEIN"/>
    <property type="match status" value="1"/>
</dbReference>
<evidence type="ECO:0000259" key="2">
    <source>
        <dbReference type="Pfam" id="PF24764"/>
    </source>
</evidence>
<keyword evidence="4" id="KW-1185">Reference proteome</keyword>
<feature type="non-terminal residue" evidence="3">
    <location>
        <position position="1"/>
    </location>
</feature>
<accession>A0A165C393</accession>
<sequence length="498" mass="57877">PVPDSILRPLVEKYYSYGYGDKKILEAISRDVELEQNGWTLSTKTIQRRRKEWGLLSVKQQGHTLETISPYIEQLRMQTANRLGSRSMRDFLRSDNVLVSRLVDKQTLPRQLANNLSRHLISQYQSLTDPIGNRQRRGKRLKHYHLWTAGLHELWSFDQHDKWKRFGLFLHVGLENFSNTVLWLKIWWTNSNPRLIASYYFEAAKRLHGLCIPLLTQSDPGTENNGIANAQTTLRRLLDPSLEDTLQHQWMRGHSNIKPEIFWSKLRRQWSQGWEALFQEGLDNGYYVPAFPAEALLFRWLAIPLVQRDLDRYAQIHNTSRPRKNDKKKMPTEIPYVLMEHPEVYGPYHDYKVTISKELVDQVARELAPADHPVFELVPDAFRYEASRVYEAIGCPPVNRSTFWRVYTTMLNAFTDLPNANAIQDEAFRNEQREATIGREFMEVLPGRAARGPALMGLEADVEEEDPEGEDVRTGENNRFSPDGNEDDLSVYTLTLAV</sequence>
<evidence type="ECO:0000313" key="3">
    <source>
        <dbReference type="EMBL" id="KZT50182.1"/>
    </source>
</evidence>
<name>A0A165C393_9BASI</name>
<dbReference type="STRING" id="1353952.A0A165C393"/>
<gene>
    <name evidence="3" type="ORF">CALCODRAFT_444920</name>
</gene>
<dbReference type="AlphaFoldDB" id="A0A165C393"/>